<dbReference type="Pfam" id="PF07517">
    <property type="entry name" value="SecA_DEAD"/>
    <property type="match status" value="1"/>
</dbReference>
<evidence type="ECO:0000259" key="14">
    <source>
        <dbReference type="PROSITE" id="PS51194"/>
    </source>
</evidence>
<dbReference type="CDD" id="cd17928">
    <property type="entry name" value="DEXDc_SecA"/>
    <property type="match status" value="1"/>
</dbReference>
<evidence type="ECO:0000256" key="12">
    <source>
        <dbReference type="SAM" id="MobiDB-lite"/>
    </source>
</evidence>
<dbReference type="EC" id="7.4.2.8" evidence="11"/>
<dbReference type="SMART" id="SM00958">
    <property type="entry name" value="SecA_PP_bind"/>
    <property type="match status" value="1"/>
</dbReference>
<comment type="similarity">
    <text evidence="11">Belongs to the SecA family.</text>
</comment>
<dbReference type="SUPFAM" id="SSF81767">
    <property type="entry name" value="Pre-protein crosslinking domain of SecA"/>
    <property type="match status" value="1"/>
</dbReference>
<dbReference type="Pfam" id="PF21090">
    <property type="entry name" value="P-loop_SecA"/>
    <property type="match status" value="2"/>
</dbReference>
<dbReference type="InterPro" id="IPR014001">
    <property type="entry name" value="Helicase_ATP-bd"/>
</dbReference>
<evidence type="ECO:0000256" key="8">
    <source>
        <dbReference type="ARBA" id="ARBA00022967"/>
    </source>
</evidence>
<dbReference type="RefSeq" id="WP_187075717.1">
    <property type="nucleotide sequence ID" value="NZ_JACORT010000002.1"/>
</dbReference>
<evidence type="ECO:0000259" key="15">
    <source>
        <dbReference type="PROSITE" id="PS51196"/>
    </source>
</evidence>
<protein>
    <recommendedName>
        <fullName evidence="11">Protein translocase subunit SecA</fullName>
        <ecNumber evidence="11">7.4.2.8</ecNumber>
    </recommendedName>
</protein>
<keyword evidence="2 11" id="KW-1003">Cell membrane</keyword>
<dbReference type="PROSITE" id="PS51196">
    <property type="entry name" value="SECA_MOTOR_DEAD"/>
    <property type="match status" value="1"/>
</dbReference>
<comment type="subunit">
    <text evidence="11">Monomer and homodimer. Part of the essential Sec protein translocation apparatus which comprises SecA, SecYEG and auxiliary proteins SecDF-YajC and YidC.</text>
</comment>
<dbReference type="InterPro" id="IPR001650">
    <property type="entry name" value="Helicase_C-like"/>
</dbReference>
<dbReference type="PANTHER" id="PTHR30612">
    <property type="entry name" value="SECA INNER MEMBRANE COMPONENT OF SEC PROTEIN SECRETION SYSTEM"/>
    <property type="match status" value="1"/>
</dbReference>
<dbReference type="GO" id="GO:0006605">
    <property type="term" value="P:protein targeting"/>
    <property type="evidence" value="ECO:0007669"/>
    <property type="project" value="UniProtKB-UniRule"/>
</dbReference>
<dbReference type="InterPro" id="IPR044722">
    <property type="entry name" value="SecA_SF2_C"/>
</dbReference>
<dbReference type="GO" id="GO:0017038">
    <property type="term" value="P:protein import"/>
    <property type="evidence" value="ECO:0007669"/>
    <property type="project" value="InterPro"/>
</dbReference>
<dbReference type="Gene3D" id="3.90.1440.10">
    <property type="entry name" value="SecA, preprotein cross-linking domain"/>
    <property type="match status" value="1"/>
</dbReference>
<evidence type="ECO:0000256" key="10">
    <source>
        <dbReference type="ARBA" id="ARBA00023136"/>
    </source>
</evidence>
<organism evidence="16 17">
    <name type="scientific">Ramlibacter cellulosilyticus</name>
    <dbReference type="NCBI Taxonomy" id="2764187"/>
    <lineage>
        <taxon>Bacteria</taxon>
        <taxon>Pseudomonadati</taxon>
        <taxon>Pseudomonadota</taxon>
        <taxon>Betaproteobacteria</taxon>
        <taxon>Burkholderiales</taxon>
        <taxon>Comamonadaceae</taxon>
        <taxon>Ramlibacter</taxon>
    </lineage>
</organism>
<evidence type="ECO:0000256" key="11">
    <source>
        <dbReference type="HAMAP-Rule" id="MF_01382"/>
    </source>
</evidence>
<dbReference type="EMBL" id="JACORT010000002">
    <property type="protein sequence ID" value="MBC5782983.1"/>
    <property type="molecule type" value="Genomic_DNA"/>
</dbReference>
<evidence type="ECO:0000313" key="17">
    <source>
        <dbReference type="Proteomes" id="UP000608513"/>
    </source>
</evidence>
<comment type="caution">
    <text evidence="16">The sequence shown here is derived from an EMBL/GenBank/DDBJ whole genome shotgun (WGS) entry which is preliminary data.</text>
</comment>
<evidence type="ECO:0000256" key="7">
    <source>
        <dbReference type="ARBA" id="ARBA00022927"/>
    </source>
</evidence>
<dbReference type="GO" id="GO:0043952">
    <property type="term" value="P:protein transport by the Sec complex"/>
    <property type="evidence" value="ECO:0007669"/>
    <property type="project" value="TreeGrafter"/>
</dbReference>
<comment type="function">
    <text evidence="11">Part of the Sec protein translocase complex. Interacts with the SecYEG preprotein conducting channel. Has a central role in coupling the hydrolysis of ATP to the transfer of proteins into and across the cell membrane, serving both as a receptor for the preprotein-SecB complex and as an ATP-driven molecular motor driving the stepwise translocation of polypeptide chains across the membrane.</text>
</comment>
<evidence type="ECO:0000256" key="4">
    <source>
        <dbReference type="ARBA" id="ARBA00022519"/>
    </source>
</evidence>
<keyword evidence="9 11" id="KW-0811">Translocation</keyword>
<keyword evidence="3 11" id="KW-0963">Cytoplasm</keyword>
<dbReference type="GO" id="GO:0005524">
    <property type="term" value="F:ATP binding"/>
    <property type="evidence" value="ECO:0007669"/>
    <property type="project" value="UniProtKB-UniRule"/>
</dbReference>
<dbReference type="SUPFAM" id="SSF52540">
    <property type="entry name" value="P-loop containing nucleoside triphosphate hydrolases"/>
    <property type="match status" value="2"/>
</dbReference>
<feature type="binding site" evidence="11">
    <location>
        <begin position="136"/>
        <end position="140"/>
    </location>
    <ligand>
        <name>ATP</name>
        <dbReference type="ChEBI" id="CHEBI:30616"/>
    </ligand>
</feature>
<keyword evidence="4" id="KW-0997">Cell inner membrane</keyword>
<comment type="subcellular location">
    <subcellularLocation>
        <location evidence="11">Cell membrane</location>
        <topology evidence="11">Peripheral membrane protein</topology>
        <orientation evidence="11">Cytoplasmic side</orientation>
    </subcellularLocation>
    <subcellularLocation>
        <location evidence="11">Cytoplasm</location>
    </subcellularLocation>
    <text evidence="11">Distribution is 50-50.</text>
</comment>
<keyword evidence="1 11" id="KW-0813">Transport</keyword>
<feature type="region of interest" description="Disordered" evidence="12">
    <location>
        <begin position="644"/>
        <end position="663"/>
    </location>
</feature>
<evidence type="ECO:0000256" key="5">
    <source>
        <dbReference type="ARBA" id="ARBA00022741"/>
    </source>
</evidence>
<keyword evidence="8 11" id="KW-1278">Translocase</keyword>
<dbReference type="InterPro" id="IPR014018">
    <property type="entry name" value="SecA_motor_DEAD"/>
</dbReference>
<keyword evidence="6 11" id="KW-0067">ATP-binding</keyword>
<dbReference type="InterPro" id="IPR011130">
    <property type="entry name" value="SecA_preprotein_X-link_dom"/>
</dbReference>
<keyword evidence="17" id="KW-1185">Reference proteome</keyword>
<dbReference type="InterPro" id="IPR027417">
    <property type="entry name" value="P-loop_NTPase"/>
</dbReference>
<dbReference type="GO" id="GO:0005886">
    <property type="term" value="C:plasma membrane"/>
    <property type="evidence" value="ECO:0007669"/>
    <property type="project" value="UniProtKB-SubCell"/>
</dbReference>
<feature type="binding site" evidence="11">
    <location>
        <position position="118"/>
    </location>
    <ligand>
        <name>ATP</name>
        <dbReference type="ChEBI" id="CHEBI:30616"/>
    </ligand>
</feature>
<dbReference type="SMART" id="SM00957">
    <property type="entry name" value="SecA_DEAD"/>
    <property type="match status" value="1"/>
</dbReference>
<evidence type="ECO:0000256" key="2">
    <source>
        <dbReference type="ARBA" id="ARBA00022475"/>
    </source>
</evidence>
<dbReference type="PANTHER" id="PTHR30612:SF0">
    <property type="entry name" value="CHLOROPLAST PROTEIN-TRANSPORTING ATPASE"/>
    <property type="match status" value="1"/>
</dbReference>
<dbReference type="GO" id="GO:0005829">
    <property type="term" value="C:cytosol"/>
    <property type="evidence" value="ECO:0007669"/>
    <property type="project" value="TreeGrafter"/>
</dbReference>
<proteinExistence type="inferred from homology"/>
<dbReference type="Gene3D" id="3.40.50.300">
    <property type="entry name" value="P-loop containing nucleotide triphosphate hydrolases"/>
    <property type="match status" value="2"/>
</dbReference>
<dbReference type="InterPro" id="IPR000185">
    <property type="entry name" value="SecA"/>
</dbReference>
<accession>A0A923SB91</accession>
<feature type="domain" description="SecA family profile" evidence="15">
    <location>
        <begin position="34"/>
        <end position="620"/>
    </location>
</feature>
<evidence type="ECO:0000256" key="3">
    <source>
        <dbReference type="ARBA" id="ARBA00022490"/>
    </source>
</evidence>
<dbReference type="Pfam" id="PF01043">
    <property type="entry name" value="SecA_PP_bind"/>
    <property type="match status" value="1"/>
</dbReference>
<evidence type="ECO:0000256" key="9">
    <source>
        <dbReference type="ARBA" id="ARBA00023010"/>
    </source>
</evidence>
<feature type="domain" description="Helicase C-terminal" evidence="14">
    <location>
        <begin position="468"/>
        <end position="626"/>
    </location>
</feature>
<dbReference type="GO" id="GO:0065002">
    <property type="term" value="P:intracellular protein transmembrane transport"/>
    <property type="evidence" value="ECO:0007669"/>
    <property type="project" value="UniProtKB-UniRule"/>
</dbReference>
<dbReference type="InterPro" id="IPR011115">
    <property type="entry name" value="SecA_DEAD"/>
</dbReference>
<dbReference type="GO" id="GO:0008564">
    <property type="term" value="F:protein-exporting ATPase activity"/>
    <property type="evidence" value="ECO:0007669"/>
    <property type="project" value="UniProtKB-EC"/>
</dbReference>
<evidence type="ECO:0000256" key="6">
    <source>
        <dbReference type="ARBA" id="ARBA00022840"/>
    </source>
</evidence>
<dbReference type="PROSITE" id="PS51194">
    <property type="entry name" value="HELICASE_CTER"/>
    <property type="match status" value="1"/>
</dbReference>
<feature type="domain" description="Helicase ATP-binding" evidence="13">
    <location>
        <begin position="120"/>
        <end position="295"/>
    </location>
</feature>
<dbReference type="PROSITE" id="PS51192">
    <property type="entry name" value="HELICASE_ATP_BIND_1"/>
    <property type="match status" value="1"/>
</dbReference>
<evidence type="ECO:0000256" key="1">
    <source>
        <dbReference type="ARBA" id="ARBA00022448"/>
    </source>
</evidence>
<dbReference type="AlphaFoldDB" id="A0A923SB91"/>
<sequence length="663" mass="72911">MAMVGALVKGKGITVGDGVYLERKDVRELAAEAWLRGALARLPALPRRGMPWDAVVRAAGRHEAAVQALDDAALRADFRAQCARMAKEGFTDVLLARAFAGAREASRRALGKRHHDVQLMGGWTLLHGYVGEMATGEGKTITAGLAASVGAATGAAVHVVTVNDYLAQRDAEENRALFDFLGLSVGVIQGDMEPDTRRAQYARDITYVSNKELVFDYLKDRIATKGTLDAHVRLRAYATGAARLPVLLRGLHLAIIDEADSVLIDEARTPLIISETLPDELGAELYQQAIAFARRMREGEHFEHKGGQQLYLNAAAEADMTEWTVGLPGVWRSAVWRRELIHKALSALHCFHRDQHYIIAEDKVQIVDEFTGRVMPDRSWERGLHQMIEAKEGAEITGQRKTLSQMTYQRFFRRYLLLGGMTGTAREIAAELKGTYDLEVLPVPTHKPGRRLRLRDACHATDDARWAAVAARAAELAAAGRAVLVGTRSVQASEILDRLLEDEGVPHTVLNARQDQAEAEAVAQAGGRGRITVATNMAGRGTDIKPEADVLASGGLHVILTEFHESARVDRQLFGRSARQGQPGTVEAIVCVDDEVFVRFGQPLQAVARAVARRSGRLPAWLLKLLARYTQARAEAHNRRVRMQTLKHDRRTGERMGFTGKSD</sequence>
<dbReference type="InterPro" id="IPR036670">
    <property type="entry name" value="SecA_X-link_sf"/>
</dbReference>
<evidence type="ECO:0000313" key="16">
    <source>
        <dbReference type="EMBL" id="MBC5782983.1"/>
    </source>
</evidence>
<dbReference type="Proteomes" id="UP000608513">
    <property type="component" value="Unassembled WGS sequence"/>
</dbReference>
<dbReference type="FunFam" id="3.40.50.300:FF:000429">
    <property type="entry name" value="Preprotein translocase subunit SecA"/>
    <property type="match status" value="1"/>
</dbReference>
<keyword evidence="5 11" id="KW-0547">Nucleotide-binding</keyword>
<reference evidence="16" key="1">
    <citation type="submission" date="2020-08" db="EMBL/GenBank/DDBJ databases">
        <title>Ramlibacter sp. USB13 16S ribosomal RNA gene genome sequencing and assembly.</title>
        <authorList>
            <person name="Kang M."/>
        </authorList>
    </citation>
    <scope>NUCLEOTIDE SEQUENCE</scope>
    <source>
        <strain evidence="16">USB13</strain>
    </source>
</reference>
<gene>
    <name evidence="11" type="primary">secA</name>
    <name evidence="16" type="ORF">H8N03_08495</name>
</gene>
<evidence type="ECO:0000259" key="13">
    <source>
        <dbReference type="PROSITE" id="PS51192"/>
    </source>
</evidence>
<dbReference type="PRINTS" id="PR00906">
    <property type="entry name" value="SECA"/>
</dbReference>
<name>A0A923SB91_9BURK</name>
<dbReference type="HAMAP" id="MF_01382">
    <property type="entry name" value="SecA"/>
    <property type="match status" value="1"/>
</dbReference>
<keyword evidence="7 11" id="KW-0653">Protein transport</keyword>
<keyword evidence="10 11" id="KW-0472">Membrane</keyword>
<dbReference type="GO" id="GO:0031522">
    <property type="term" value="C:cell envelope Sec protein transport complex"/>
    <property type="evidence" value="ECO:0007669"/>
    <property type="project" value="TreeGrafter"/>
</dbReference>
<feature type="binding site" evidence="11">
    <location>
        <position position="543"/>
    </location>
    <ligand>
        <name>ATP</name>
        <dbReference type="ChEBI" id="CHEBI:30616"/>
    </ligand>
</feature>
<comment type="catalytic activity">
    <reaction evidence="11">
        <text>ATP + H2O + cellular proteinSide 1 = ADP + phosphate + cellular proteinSide 2.</text>
        <dbReference type="EC" id="7.4.2.8"/>
    </reaction>
</comment>